<dbReference type="STRING" id="1423730.FC75_GL000605"/>
<dbReference type="Proteomes" id="UP000050865">
    <property type="component" value="Unassembled WGS sequence"/>
</dbReference>
<dbReference type="PATRIC" id="fig|1423730.4.peg.628"/>
<accession>A0A0R2EQX2</accession>
<comment type="caution">
    <text evidence="1">The sequence shown here is derived from an EMBL/GenBank/DDBJ whole genome shotgun (WGS) entry which is preliminary data.</text>
</comment>
<dbReference type="OrthoDB" id="2314258at2"/>
<reference evidence="1 2" key="1">
    <citation type="journal article" date="2015" name="Genome Announc.">
        <title>Expanding the biotechnology potential of lactobacilli through comparative genomics of 213 strains and associated genera.</title>
        <authorList>
            <person name="Sun Z."/>
            <person name="Harris H.M."/>
            <person name="McCann A."/>
            <person name="Guo C."/>
            <person name="Argimon S."/>
            <person name="Zhang W."/>
            <person name="Yang X."/>
            <person name="Jeffery I.B."/>
            <person name="Cooney J.C."/>
            <person name="Kagawa T.F."/>
            <person name="Liu W."/>
            <person name="Song Y."/>
            <person name="Salvetti E."/>
            <person name="Wrobel A."/>
            <person name="Rasinkangas P."/>
            <person name="Parkhill J."/>
            <person name="Rea M.C."/>
            <person name="O'Sullivan O."/>
            <person name="Ritari J."/>
            <person name="Douillard F.P."/>
            <person name="Paul Ross R."/>
            <person name="Yang R."/>
            <person name="Briner A.E."/>
            <person name="Felis G.E."/>
            <person name="de Vos W.M."/>
            <person name="Barrangou R."/>
            <person name="Klaenhammer T.R."/>
            <person name="Caufield P.W."/>
            <person name="Cui Y."/>
            <person name="Zhang H."/>
            <person name="O'Toole P.W."/>
        </authorList>
    </citation>
    <scope>NUCLEOTIDE SEQUENCE [LARGE SCALE GENOMIC DNA]</scope>
    <source>
        <strain evidence="1 2">DSM 22697</strain>
    </source>
</reference>
<sequence length="350" mass="38795">MLNFKDHELVKITTSALNAKEARDEITIAYSKRMAFLRNDPLWQGNLPAIQAETLSYTALMADKLLETLRASKQIDTTFAERLWFEPKVGDGDHSTITVYLASPDKNTELLTIDGALTPNGRLIAKNLPTLLQITAKDPELGYTDGELQALAAMIKVLYTADLSFATIDETVLQPVDGLSFATKFDNSKPLSTTVEIKSSGNIKLAVPLDHGSVISYQVLDDNGHDWKDLGADDTVDDTLTWASTTIPNELVGAHLRLQVNVRAAENSPALDELFVIASNNAILMRQAGRGAYALDLPNHNVLSIKLDTENNRIVLHYPEKTVHVMELNHQYPFFGEWLKAVLPQRRAFN</sequence>
<dbReference type="RefSeq" id="WP_054666516.1">
    <property type="nucleotide sequence ID" value="NZ_AYZJ01000085.1"/>
</dbReference>
<evidence type="ECO:0000313" key="1">
    <source>
        <dbReference type="EMBL" id="KRN18664.1"/>
    </source>
</evidence>
<gene>
    <name evidence="1" type="ORF">FC75_GL000605</name>
</gene>
<keyword evidence="2" id="KW-1185">Reference proteome</keyword>
<dbReference type="EMBL" id="AYZJ01000085">
    <property type="protein sequence ID" value="KRN18664.1"/>
    <property type="molecule type" value="Genomic_DNA"/>
</dbReference>
<dbReference type="AlphaFoldDB" id="A0A0R2EQX2"/>
<proteinExistence type="predicted"/>
<evidence type="ECO:0000313" key="2">
    <source>
        <dbReference type="Proteomes" id="UP000050865"/>
    </source>
</evidence>
<organism evidence="1 2">
    <name type="scientific">Lacticaseibacillus camelliae DSM 22697 = JCM 13995</name>
    <dbReference type="NCBI Taxonomy" id="1423730"/>
    <lineage>
        <taxon>Bacteria</taxon>
        <taxon>Bacillati</taxon>
        <taxon>Bacillota</taxon>
        <taxon>Bacilli</taxon>
        <taxon>Lactobacillales</taxon>
        <taxon>Lactobacillaceae</taxon>
        <taxon>Lacticaseibacillus</taxon>
    </lineage>
</organism>
<name>A0A0R2EQX2_9LACO</name>
<protein>
    <submittedName>
        <fullName evidence="1">Uncharacterized protein</fullName>
    </submittedName>
</protein>